<dbReference type="InterPro" id="IPR049062">
    <property type="entry name" value="NAD_Glu_DH_ACT2"/>
</dbReference>
<dbReference type="Pfam" id="PF21073">
    <property type="entry name" value="GDH_HM1"/>
    <property type="match status" value="1"/>
</dbReference>
<dbReference type="InterPro" id="IPR036291">
    <property type="entry name" value="NAD(P)-bd_dom_sf"/>
</dbReference>
<reference evidence="6" key="1">
    <citation type="submission" date="2018-05" db="EMBL/GenBank/DDBJ databases">
        <authorList>
            <person name="Lanie J.A."/>
            <person name="Ng W.-L."/>
            <person name="Kazmierczak K.M."/>
            <person name="Andrzejewski T.M."/>
            <person name="Davidsen T.M."/>
            <person name="Wayne K.J."/>
            <person name="Tettelin H."/>
            <person name="Glass J.I."/>
            <person name="Rusch D."/>
            <person name="Podicherti R."/>
            <person name="Tsui H.-C.T."/>
            <person name="Winkler M.E."/>
        </authorList>
    </citation>
    <scope>NUCLEOTIDE SEQUENCE</scope>
</reference>
<dbReference type="Pfam" id="PF21076">
    <property type="entry name" value="GDH_ACT2"/>
    <property type="match status" value="1"/>
</dbReference>
<dbReference type="InterPro" id="IPR049056">
    <property type="entry name" value="NAD_Glu_DH_HM3"/>
</dbReference>
<dbReference type="Gene3D" id="3.40.50.720">
    <property type="entry name" value="NAD(P)-binding Rossmann-like Domain"/>
    <property type="match status" value="1"/>
</dbReference>
<dbReference type="PIRSF" id="PIRSF036761">
    <property type="entry name" value="GDH_Mll4104"/>
    <property type="match status" value="1"/>
</dbReference>
<proteinExistence type="predicted"/>
<dbReference type="InterPro" id="IPR049064">
    <property type="entry name" value="NAD_Glu_DH_ACT3"/>
</dbReference>
<dbReference type="InterPro" id="IPR046346">
    <property type="entry name" value="Aminoacid_DH-like_N_sf"/>
</dbReference>
<dbReference type="InterPro" id="IPR028971">
    <property type="entry name" value="NAD-GDH_cat"/>
</dbReference>
<dbReference type="Pfam" id="PF21075">
    <property type="entry name" value="GDH_ACT1"/>
    <property type="match status" value="1"/>
</dbReference>
<name>A0A381MZX7_9ZZZZ</name>
<feature type="domain" description="NAD-specific glutamate dehydrogenase C-terminal" evidence="2">
    <location>
        <begin position="1292"/>
        <end position="1627"/>
    </location>
</feature>
<evidence type="ECO:0000313" key="6">
    <source>
        <dbReference type="EMBL" id="SUZ47910.1"/>
    </source>
</evidence>
<dbReference type="PANTHER" id="PTHR43403:SF1">
    <property type="entry name" value="NAD-SPECIFIC GLUTAMATE DEHYDROGENASE"/>
    <property type="match status" value="1"/>
</dbReference>
<dbReference type="Pfam" id="PF21079">
    <property type="entry name" value="GDH_HM2"/>
    <property type="match status" value="1"/>
</dbReference>
<evidence type="ECO:0000259" key="5">
    <source>
        <dbReference type="Pfam" id="PF21077"/>
    </source>
</evidence>
<evidence type="ECO:0000259" key="3">
    <source>
        <dbReference type="Pfam" id="PF21075"/>
    </source>
</evidence>
<feature type="domain" description="NAD-glutamate dehydrogenase ACT3" evidence="5">
    <location>
        <begin position="579"/>
        <end position="641"/>
    </location>
</feature>
<dbReference type="SUPFAM" id="SSF51735">
    <property type="entry name" value="NAD(P)-binding Rossmann-fold domains"/>
    <property type="match status" value="1"/>
</dbReference>
<dbReference type="Pfam" id="PF05088">
    <property type="entry name" value="Bac_GDH_CD"/>
    <property type="match status" value="1"/>
</dbReference>
<organism evidence="6">
    <name type="scientific">marine metagenome</name>
    <dbReference type="NCBI Taxonomy" id="408172"/>
    <lineage>
        <taxon>unclassified sequences</taxon>
        <taxon>metagenomes</taxon>
        <taxon>ecological metagenomes</taxon>
    </lineage>
</organism>
<dbReference type="Pfam" id="PF21077">
    <property type="entry name" value="GDH_ACT3"/>
    <property type="match status" value="1"/>
</dbReference>
<dbReference type="PANTHER" id="PTHR43403">
    <property type="entry name" value="NAD-SPECIFIC GLUTAMATE DEHYDROGENASE"/>
    <property type="match status" value="1"/>
</dbReference>
<dbReference type="GO" id="GO:0006538">
    <property type="term" value="P:L-glutamate catabolic process"/>
    <property type="evidence" value="ECO:0007669"/>
    <property type="project" value="InterPro"/>
</dbReference>
<dbReference type="Pfam" id="PF21078">
    <property type="entry name" value="GDH_HM3"/>
    <property type="match status" value="1"/>
</dbReference>
<dbReference type="EMBL" id="UINC01000042">
    <property type="protein sequence ID" value="SUZ47910.1"/>
    <property type="molecule type" value="Genomic_DNA"/>
</dbReference>
<dbReference type="SUPFAM" id="SSF53223">
    <property type="entry name" value="Aminoacid dehydrogenase-like, N-terminal domain"/>
    <property type="match status" value="1"/>
</dbReference>
<dbReference type="GO" id="GO:0004352">
    <property type="term" value="F:glutamate dehydrogenase (NAD+) activity"/>
    <property type="evidence" value="ECO:0007669"/>
    <property type="project" value="InterPro"/>
</dbReference>
<dbReference type="InterPro" id="IPR049058">
    <property type="entry name" value="NAD_Glu_DH_HM2"/>
</dbReference>
<dbReference type="Pfam" id="PF21074">
    <property type="entry name" value="GDH_C"/>
    <property type="match status" value="1"/>
</dbReference>
<feature type="domain" description="NAD-glutamate dehydrogenase ACT2" evidence="4">
    <location>
        <begin position="418"/>
        <end position="505"/>
    </location>
</feature>
<sequence>MSDTTETADSRVREESAAIKMICERVGLVVGGDNTSLAVDFAKIFLSKAPPEFLTGRSIEELVHLVSGSFHFLQSSKADRVDVSVTNPEGDGESWDSPVTVVRTNVSERPFIVDTIREYLQTQDLAIDHIVYPLLDVGRDSRGDVVAIQLNGNDSTRESLVHCEVTRVSHPEKLARMEAELSNNLSDVVRATDDFELMIDTANSVIADLGKHATVPGSDSTAIQEIQEFIGWLRDGGFVFLGYRAYDLVDGPGGKLHGVVRKNSGLGILRDQEGSHFAEAVPISELGERMQHLIEHGSPLVINKTNARATVHRVARMDDIGVKQLDRDGQPVGTHRFVGLFTSKTYSEDAENVPILRKKLSQILKEAGAEEGSHDYKEISTIFNSMPTGQLLISAEEDLGSDVRSILNSYHDDHVHVSLRPDVLQRGVTVMVIIPEDRFSAEVREDIEEELLRTLEGQRLSSHLAMGGGGQARLHFYIAVPEGGAAEVDAAQLEELVNALLRTWSDKLGDGLAEVVSQEDAAELSDFYSRAFNAEYRAATDPGIAAEDVFHFEAMRADRREISIAFANRGASTPVAGIEGATELKVYLLGKRLILSDFMPILEDVGLRVIAANPYEVELLNESGTIYIFAVQDQKERQLAVDGRGELLSETILASRSGDVVSDSLNALVSSTGLHWREVDVLRGYLGYAFQVGAVPSRVSIRAALIQYPRIARELFELFATKFDPDSSATKQERLAEVAQRRAAFFGSLRSVSALADDRGLRRLEELISATVRTNFYRHGGSEPTFRSGGVPYISFKFSCRSMEFLQRTRMLYEVWVHSARMEGVHLRGASVARGGIRWSDRPDDYRTEILGLVKTQMVKNAVIVPAGSKGGFVPRLLPGEPGARFEEGKRQYETLIRGLLDITDNLVEGKAQTPDKVVAFDGSDPYLVVAADKGTARFSDAANMISTEYGFWLNDAFASGGSNGYDHKAVGITARGAWECVKRHFREKGKDIESEPFTVVGIGDMSGDVFGNGMLMSEQTRLIAAFDHRHIFIDPDPDPPTSYAERKRLFGMERSSWEDYDRTRLSKGGMVISRGTKEVDLSPEARASLGISDEDSEPLNGESLVRVVLKAPVELLWNGGIGTFVKATSETDADAGDPPNDPVRIGAPDLRCQVVGEGGNLGFTQEARVEYALLGGAINTDAIDNSGGVDMSDHEVNLKILLAHGITSRSLSIPDRNELLEELTESVAELVLQNNRSQSLAISLDQLRARESVDDFRDLMFALEKTAELDRQSESLPTADALAERRESGHILSRPELCVLLAYSKLSLMGKLLRSRVPDDPVTESYLLGYFPVSAIAAAGQESLDVHRLRRQIIASQLTNDLVDLMGAAFVNRLVRDTGHTAKEVVSAWLVASRLSDHKALLSEIENQQSKVSPRITYRWLLGLSRVLERTTRWVLQNIDGELSLAAIVGENLQGLATLRDSFSEVVAGEERALFAARVSEIREVGVDESFSERLMTLRFLDQMLDILEIERETGADTLDTARAYYRISEEFDLPWLHRNSFAVASEDHWEQRAARVLSEDLARAHRRIVVAVLTQAGSDEPWKATRALLRSKGRNVRRFKSLLEQVKAEETPGFAAVSVVAREVSTLARSIVVR</sequence>
<protein>
    <submittedName>
        <fullName evidence="6">Uncharacterized protein</fullName>
    </submittedName>
</protein>
<dbReference type="GO" id="GO:0004069">
    <property type="term" value="F:L-aspartate:2-oxoglutarate aminotransferase activity"/>
    <property type="evidence" value="ECO:0007669"/>
    <property type="project" value="InterPro"/>
</dbReference>
<dbReference type="InterPro" id="IPR049059">
    <property type="entry name" value="NAD_Glu_DH_HM1"/>
</dbReference>
<accession>A0A381MZX7</accession>
<evidence type="ECO:0000259" key="1">
    <source>
        <dbReference type="Pfam" id="PF05088"/>
    </source>
</evidence>
<dbReference type="InterPro" id="IPR024727">
    <property type="entry name" value="NAD_Glu_DH_N_ACT1"/>
</dbReference>
<gene>
    <name evidence="6" type="ORF">METZ01_LOCUS764</name>
</gene>
<dbReference type="InterPro" id="IPR007780">
    <property type="entry name" value="NAD_Glu_DH_bac"/>
</dbReference>
<dbReference type="InterPro" id="IPR048381">
    <property type="entry name" value="GDH_C"/>
</dbReference>
<feature type="domain" description="NAD-glutamate dehydrogenase catalytic" evidence="1">
    <location>
        <begin position="748"/>
        <end position="1245"/>
    </location>
</feature>
<evidence type="ECO:0000259" key="4">
    <source>
        <dbReference type="Pfam" id="PF21076"/>
    </source>
</evidence>
<feature type="domain" description="NAD-glutamate dehydrogenase N-terminal ACT1" evidence="3">
    <location>
        <begin position="41"/>
        <end position="181"/>
    </location>
</feature>
<evidence type="ECO:0000259" key="2">
    <source>
        <dbReference type="Pfam" id="PF21074"/>
    </source>
</evidence>